<name>A0ABY6HZH3_9ARCH</name>
<dbReference type="CDD" id="cd00130">
    <property type="entry name" value="PAS"/>
    <property type="match status" value="1"/>
</dbReference>
<dbReference type="PROSITE" id="PS50109">
    <property type="entry name" value="HIS_KIN"/>
    <property type="match status" value="1"/>
</dbReference>
<dbReference type="GO" id="GO:0004673">
    <property type="term" value="F:protein histidine kinase activity"/>
    <property type="evidence" value="ECO:0007669"/>
    <property type="project" value="UniProtKB-EC"/>
</dbReference>
<evidence type="ECO:0000259" key="4">
    <source>
        <dbReference type="PROSITE" id="PS50113"/>
    </source>
</evidence>
<dbReference type="InterPro" id="IPR001610">
    <property type="entry name" value="PAC"/>
</dbReference>
<dbReference type="SMART" id="SM00387">
    <property type="entry name" value="HATPase_c"/>
    <property type="match status" value="1"/>
</dbReference>
<evidence type="ECO:0000313" key="5">
    <source>
        <dbReference type="EMBL" id="UYP47849.1"/>
    </source>
</evidence>
<dbReference type="Gene3D" id="3.30.565.10">
    <property type="entry name" value="Histidine kinase-like ATPase, C-terminal domain"/>
    <property type="match status" value="1"/>
</dbReference>
<dbReference type="EMBL" id="CP104013">
    <property type="protein sequence ID" value="UYP47849.1"/>
    <property type="molecule type" value="Genomic_DNA"/>
</dbReference>
<dbReference type="InterPro" id="IPR003661">
    <property type="entry name" value="HisK_dim/P_dom"/>
</dbReference>
<evidence type="ECO:0000313" key="6">
    <source>
        <dbReference type="Proteomes" id="UP001208689"/>
    </source>
</evidence>
<proteinExistence type="predicted"/>
<keyword evidence="1" id="KW-0597">Phosphoprotein</keyword>
<dbReference type="PROSITE" id="PS50110">
    <property type="entry name" value="RESPONSE_REGULATORY"/>
    <property type="match status" value="2"/>
</dbReference>
<dbReference type="InterPro" id="IPR000014">
    <property type="entry name" value="PAS"/>
</dbReference>
<sequence>MTFIVRILILEDREDDYVLIKRTLGQSIHETVIKWVKTRSEFVEALQHNSWDVILSDFDLGTFTGLDAFNLLKQTRKDVPFILISGAIGEEYAVNAMRAGVSDYILKGDLTRLNPALERELEDAIIRKEQVVSENKFQESQLELTQIFNSVGPMSVISLDYKFKMVNDSFCNFYGYNRDEIMKLDYFTIMKVPFDEDNGCPIKEVLKTKNTVDREYTFISRTNEIFHCLLSYSPFIDSRNTIIGCVVTITDVSQIRSLENQLLQSQKMEALGRFAGGIAHDFNNIMTVILGFSQMISSSLSDSDSNKEYIDEILGAANRAGALTEQILSFSRKKKLTEQSIDLIQFIQDLEKILQRMIGEDIELNTVFSCDSAPIFANPTQIEQVILNLATNARDAMPEGGKFTLKIDIIDFSIENKKNHFKLPPQKYIHLQASDTGCGIKNELKNRIFEPFFTTKERGKGTGLGLSTVYGIIKQVKGVIDVFSEESMGTTFHIYIPYSLKKISSNPTKLVYRDQLNGNESILLVEDESSVQNFTKKILEKHGYEVTSAENGIEALKIIEDLKNPFDLILSDIIMPKMGGMKLFEKLAIEKKNGLKFLFMSGYDLKTSFLADQRINEKFFLQKPFTSHELLVKMRKILDN</sequence>
<dbReference type="CDD" id="cd00082">
    <property type="entry name" value="HisKA"/>
    <property type="match status" value="1"/>
</dbReference>
<feature type="domain" description="PAC" evidence="4">
    <location>
        <begin position="212"/>
        <end position="264"/>
    </location>
</feature>
<dbReference type="Proteomes" id="UP001208689">
    <property type="component" value="Chromosome"/>
</dbReference>
<dbReference type="SUPFAM" id="SSF55785">
    <property type="entry name" value="PYP-like sensor domain (PAS domain)"/>
    <property type="match status" value="1"/>
</dbReference>
<dbReference type="SMART" id="SM00388">
    <property type="entry name" value="HisKA"/>
    <property type="match status" value="1"/>
</dbReference>
<feature type="domain" description="Response regulatory" evidence="3">
    <location>
        <begin position="521"/>
        <end position="638"/>
    </location>
</feature>
<dbReference type="SMART" id="SM00086">
    <property type="entry name" value="PAC"/>
    <property type="match status" value="1"/>
</dbReference>
<dbReference type="Pfam" id="PF00072">
    <property type="entry name" value="Response_reg"/>
    <property type="match status" value="2"/>
</dbReference>
<protein>
    <submittedName>
        <fullName evidence="5">Sensor histidine kinase RcsC</fullName>
        <ecNumber evidence="5">2.7.13.3</ecNumber>
    </submittedName>
</protein>
<dbReference type="Pfam" id="PF02518">
    <property type="entry name" value="HATPase_c"/>
    <property type="match status" value="1"/>
</dbReference>
<evidence type="ECO:0000259" key="3">
    <source>
        <dbReference type="PROSITE" id="PS50110"/>
    </source>
</evidence>
<dbReference type="Gene3D" id="1.10.287.130">
    <property type="match status" value="1"/>
</dbReference>
<dbReference type="InterPro" id="IPR036890">
    <property type="entry name" value="HATPase_C_sf"/>
</dbReference>
<reference evidence="5" key="1">
    <citation type="submission" date="2022-09" db="EMBL/GenBank/DDBJ databases">
        <title>Actin cytoskeleton and complex cell architecture in an #Asgard archaeon.</title>
        <authorList>
            <person name="Ponce Toledo R.I."/>
            <person name="Schleper C."/>
            <person name="Rodrigues Oliveira T."/>
            <person name="Wollweber F."/>
            <person name="Xu J."/>
            <person name="Rittmann S."/>
            <person name="Klingl A."/>
            <person name="Pilhofer M."/>
        </authorList>
    </citation>
    <scope>NUCLEOTIDE SEQUENCE</scope>
    <source>
        <strain evidence="5">B-35</strain>
    </source>
</reference>
<feature type="domain" description="Response regulatory" evidence="3">
    <location>
        <begin position="6"/>
        <end position="122"/>
    </location>
</feature>
<organism evidence="5 6">
    <name type="scientific">Candidatus Lokiarchaeum ossiferum</name>
    <dbReference type="NCBI Taxonomy" id="2951803"/>
    <lineage>
        <taxon>Archaea</taxon>
        <taxon>Promethearchaeati</taxon>
        <taxon>Promethearchaeota</taxon>
        <taxon>Promethearchaeia</taxon>
        <taxon>Promethearchaeales</taxon>
        <taxon>Promethearchaeaceae</taxon>
        <taxon>Candidatus Lokiarchaeum</taxon>
    </lineage>
</organism>
<gene>
    <name evidence="5" type="ORF">NEF87_004134</name>
</gene>
<dbReference type="SUPFAM" id="SSF47384">
    <property type="entry name" value="Homodimeric domain of signal transducing histidine kinase"/>
    <property type="match status" value="1"/>
</dbReference>
<dbReference type="InterPro" id="IPR004358">
    <property type="entry name" value="Sig_transdc_His_kin-like_C"/>
</dbReference>
<dbReference type="SUPFAM" id="SSF52172">
    <property type="entry name" value="CheY-like"/>
    <property type="match status" value="2"/>
</dbReference>
<dbReference type="InterPro" id="IPR001789">
    <property type="entry name" value="Sig_transdc_resp-reg_receiver"/>
</dbReference>
<dbReference type="InterPro" id="IPR000700">
    <property type="entry name" value="PAS-assoc_C"/>
</dbReference>
<accession>A0ABY6HZH3</accession>
<dbReference type="InterPro" id="IPR003594">
    <property type="entry name" value="HATPase_dom"/>
</dbReference>
<keyword evidence="5" id="KW-0418">Kinase</keyword>
<dbReference type="InterPro" id="IPR011006">
    <property type="entry name" value="CheY-like_superfamily"/>
</dbReference>
<dbReference type="PRINTS" id="PR00344">
    <property type="entry name" value="BCTRLSENSOR"/>
</dbReference>
<dbReference type="CDD" id="cd00156">
    <property type="entry name" value="REC"/>
    <property type="match status" value="2"/>
</dbReference>
<dbReference type="InterPro" id="IPR035965">
    <property type="entry name" value="PAS-like_dom_sf"/>
</dbReference>
<dbReference type="EC" id="2.7.13.3" evidence="5"/>
<dbReference type="InterPro" id="IPR036097">
    <property type="entry name" value="HisK_dim/P_sf"/>
</dbReference>
<keyword evidence="6" id="KW-1185">Reference proteome</keyword>
<dbReference type="Pfam" id="PF00512">
    <property type="entry name" value="HisKA"/>
    <property type="match status" value="1"/>
</dbReference>
<keyword evidence="5" id="KW-0808">Transferase</keyword>
<dbReference type="Gene3D" id="3.30.450.20">
    <property type="entry name" value="PAS domain"/>
    <property type="match status" value="1"/>
</dbReference>
<dbReference type="PANTHER" id="PTHR43065:SF42">
    <property type="entry name" value="TWO-COMPONENT SENSOR PPRA"/>
    <property type="match status" value="1"/>
</dbReference>
<dbReference type="PANTHER" id="PTHR43065">
    <property type="entry name" value="SENSOR HISTIDINE KINASE"/>
    <property type="match status" value="1"/>
</dbReference>
<dbReference type="SMART" id="SM00448">
    <property type="entry name" value="REC"/>
    <property type="match status" value="2"/>
</dbReference>
<dbReference type="NCBIfam" id="TIGR00229">
    <property type="entry name" value="sensory_box"/>
    <property type="match status" value="1"/>
</dbReference>
<dbReference type="PROSITE" id="PS50113">
    <property type="entry name" value="PAC"/>
    <property type="match status" value="1"/>
</dbReference>
<evidence type="ECO:0000256" key="1">
    <source>
        <dbReference type="ARBA" id="ARBA00022553"/>
    </source>
</evidence>
<evidence type="ECO:0000259" key="2">
    <source>
        <dbReference type="PROSITE" id="PS50109"/>
    </source>
</evidence>
<dbReference type="SUPFAM" id="SSF55874">
    <property type="entry name" value="ATPase domain of HSP90 chaperone/DNA topoisomerase II/histidine kinase"/>
    <property type="match status" value="1"/>
</dbReference>
<feature type="domain" description="Histidine kinase" evidence="2">
    <location>
        <begin position="277"/>
        <end position="500"/>
    </location>
</feature>
<dbReference type="Pfam" id="PF13426">
    <property type="entry name" value="PAS_9"/>
    <property type="match status" value="1"/>
</dbReference>
<dbReference type="Gene3D" id="3.40.50.2300">
    <property type="match status" value="2"/>
</dbReference>
<dbReference type="InterPro" id="IPR005467">
    <property type="entry name" value="His_kinase_dom"/>
</dbReference>